<dbReference type="Proteomes" id="UP001212042">
    <property type="component" value="Unassembled WGS sequence"/>
</dbReference>
<evidence type="ECO:0000256" key="1">
    <source>
        <dbReference type="SAM" id="SignalP"/>
    </source>
</evidence>
<evidence type="ECO:0000313" key="4">
    <source>
        <dbReference type="Proteomes" id="UP001212042"/>
    </source>
</evidence>
<organism evidence="3 4">
    <name type="scientific">Pseudomonas aestuarii</name>
    <dbReference type="NCBI Taxonomy" id="3018340"/>
    <lineage>
        <taxon>Bacteria</taxon>
        <taxon>Pseudomonadati</taxon>
        <taxon>Pseudomonadota</taxon>
        <taxon>Gammaproteobacteria</taxon>
        <taxon>Pseudomonadales</taxon>
        <taxon>Pseudomonadaceae</taxon>
        <taxon>Pseudomonas</taxon>
    </lineage>
</organism>
<feature type="signal peptide" evidence="1">
    <location>
        <begin position="1"/>
        <end position="38"/>
    </location>
</feature>
<dbReference type="CDD" id="cd05379">
    <property type="entry name" value="CAP_bacterial"/>
    <property type="match status" value="1"/>
</dbReference>
<feature type="domain" description="SCP" evidence="2">
    <location>
        <begin position="168"/>
        <end position="294"/>
    </location>
</feature>
<dbReference type="Gene3D" id="3.40.33.10">
    <property type="entry name" value="CAP"/>
    <property type="match status" value="1"/>
</dbReference>
<evidence type="ECO:0000313" key="3">
    <source>
        <dbReference type="EMBL" id="MDA7088455.1"/>
    </source>
</evidence>
<sequence>MVATREPLPTPRSLVGRSRLRGVALLLVAMLPAAAAQASEAGGLLTLINRYRQASPICDGRQVPSLGPLAADGRLARVLVATEAQLQRELKRAGYQAGRVQVIALTGFTNVTAVMAALKQRYCGPLLDPQYSEIGVLRRDKTWQLILAQPQLSPDLGDWQQAGRAILQQVNQARASPRNCGAQAFAAAAPLTWNARLANSALAHSRDMAARNYFSHTGKGGSQADVRAQRAGYRWQRIGENIAAGQGSATLAVAGWLASPSHCPNIMNPHFTEMGAAYAVNPESDSLIYWTQVFGTPR</sequence>
<protein>
    <submittedName>
        <fullName evidence="3">CAP domain-containing protein</fullName>
    </submittedName>
</protein>
<keyword evidence="1" id="KW-0732">Signal</keyword>
<dbReference type="InterPro" id="IPR035940">
    <property type="entry name" value="CAP_sf"/>
</dbReference>
<reference evidence="3 4" key="1">
    <citation type="submission" date="2023-01" db="EMBL/GenBank/DDBJ databases">
        <title>Pseudomonas SA3-5T sp. nov., isolated from tidal flat sediment.</title>
        <authorList>
            <person name="Kim H.S."/>
            <person name="Kim J.-S."/>
            <person name="Suh M.K."/>
            <person name="Eom M.K."/>
            <person name="Lee J.-S."/>
        </authorList>
    </citation>
    <scope>NUCLEOTIDE SEQUENCE [LARGE SCALE GENOMIC DNA]</scope>
    <source>
        <strain evidence="3 4">SA3-5</strain>
    </source>
</reference>
<dbReference type="SUPFAM" id="SSF55797">
    <property type="entry name" value="PR-1-like"/>
    <property type="match status" value="1"/>
</dbReference>
<dbReference type="PANTHER" id="PTHR31157">
    <property type="entry name" value="SCP DOMAIN-CONTAINING PROTEIN"/>
    <property type="match status" value="1"/>
</dbReference>
<dbReference type="InterPro" id="IPR014044">
    <property type="entry name" value="CAP_dom"/>
</dbReference>
<dbReference type="PANTHER" id="PTHR31157:SF1">
    <property type="entry name" value="SCP DOMAIN-CONTAINING PROTEIN"/>
    <property type="match status" value="1"/>
</dbReference>
<accession>A0ABT4XJU5</accession>
<keyword evidence="4" id="KW-1185">Reference proteome</keyword>
<comment type="caution">
    <text evidence="3">The sequence shown here is derived from an EMBL/GenBank/DDBJ whole genome shotgun (WGS) entry which is preliminary data.</text>
</comment>
<dbReference type="Pfam" id="PF00188">
    <property type="entry name" value="CAP"/>
    <property type="match status" value="1"/>
</dbReference>
<dbReference type="RefSeq" id="WP_271349345.1">
    <property type="nucleotide sequence ID" value="NZ_JAQJZJ010000009.1"/>
</dbReference>
<gene>
    <name evidence="3" type="ORF">PH586_18910</name>
</gene>
<evidence type="ECO:0000259" key="2">
    <source>
        <dbReference type="Pfam" id="PF00188"/>
    </source>
</evidence>
<proteinExistence type="predicted"/>
<feature type="chain" id="PRO_5046704298" evidence="1">
    <location>
        <begin position="39"/>
        <end position="298"/>
    </location>
</feature>
<dbReference type="EMBL" id="JAQJZJ010000009">
    <property type="protein sequence ID" value="MDA7088455.1"/>
    <property type="molecule type" value="Genomic_DNA"/>
</dbReference>
<name>A0ABT4XJU5_9PSED</name>